<protein>
    <submittedName>
        <fullName evidence="2">Uncharacterized protein</fullName>
    </submittedName>
</protein>
<proteinExistence type="predicted"/>
<dbReference type="Proteomes" id="UP000299102">
    <property type="component" value="Unassembled WGS sequence"/>
</dbReference>
<evidence type="ECO:0000313" key="3">
    <source>
        <dbReference type="Proteomes" id="UP000299102"/>
    </source>
</evidence>
<dbReference type="EMBL" id="BGZK01000043">
    <property type="protein sequence ID" value="GBP10983.1"/>
    <property type="molecule type" value="Genomic_DNA"/>
</dbReference>
<reference evidence="2 3" key="1">
    <citation type="journal article" date="2019" name="Commun. Biol.">
        <title>The bagworm genome reveals a unique fibroin gene that provides high tensile strength.</title>
        <authorList>
            <person name="Kono N."/>
            <person name="Nakamura H."/>
            <person name="Ohtoshi R."/>
            <person name="Tomita M."/>
            <person name="Numata K."/>
            <person name="Arakawa K."/>
        </authorList>
    </citation>
    <scope>NUCLEOTIDE SEQUENCE [LARGE SCALE GENOMIC DNA]</scope>
</reference>
<name>A0A4C1T8Z3_EUMVA</name>
<feature type="compositionally biased region" description="Basic and acidic residues" evidence="1">
    <location>
        <begin position="25"/>
        <end position="35"/>
    </location>
</feature>
<feature type="region of interest" description="Disordered" evidence="1">
    <location>
        <begin position="25"/>
        <end position="57"/>
    </location>
</feature>
<gene>
    <name evidence="2" type="ORF">EVAR_5535_1</name>
</gene>
<sequence>MGTRERRKGLGALPAHCIIRRQFRAADDHKEESDRAPVGTGGRGHGRAENRIKSSFLPRARFHDSRRYYSE</sequence>
<keyword evidence="3" id="KW-1185">Reference proteome</keyword>
<evidence type="ECO:0000313" key="2">
    <source>
        <dbReference type="EMBL" id="GBP10983.1"/>
    </source>
</evidence>
<evidence type="ECO:0000256" key="1">
    <source>
        <dbReference type="SAM" id="MobiDB-lite"/>
    </source>
</evidence>
<dbReference type="AlphaFoldDB" id="A0A4C1T8Z3"/>
<comment type="caution">
    <text evidence="2">The sequence shown here is derived from an EMBL/GenBank/DDBJ whole genome shotgun (WGS) entry which is preliminary data.</text>
</comment>
<organism evidence="2 3">
    <name type="scientific">Eumeta variegata</name>
    <name type="common">Bagworm moth</name>
    <name type="synonym">Eumeta japonica</name>
    <dbReference type="NCBI Taxonomy" id="151549"/>
    <lineage>
        <taxon>Eukaryota</taxon>
        <taxon>Metazoa</taxon>
        <taxon>Ecdysozoa</taxon>
        <taxon>Arthropoda</taxon>
        <taxon>Hexapoda</taxon>
        <taxon>Insecta</taxon>
        <taxon>Pterygota</taxon>
        <taxon>Neoptera</taxon>
        <taxon>Endopterygota</taxon>
        <taxon>Lepidoptera</taxon>
        <taxon>Glossata</taxon>
        <taxon>Ditrysia</taxon>
        <taxon>Tineoidea</taxon>
        <taxon>Psychidae</taxon>
        <taxon>Oiketicinae</taxon>
        <taxon>Eumeta</taxon>
    </lineage>
</organism>
<accession>A0A4C1T8Z3</accession>